<evidence type="ECO:0000313" key="1">
    <source>
        <dbReference type="EMBL" id="CAF1676309.1"/>
    </source>
</evidence>
<feature type="non-terminal residue" evidence="1">
    <location>
        <position position="1"/>
    </location>
</feature>
<dbReference type="Proteomes" id="UP000681722">
    <property type="component" value="Unassembled WGS sequence"/>
</dbReference>
<comment type="caution">
    <text evidence="1">The sequence shown here is derived from an EMBL/GenBank/DDBJ whole genome shotgun (WGS) entry which is preliminary data.</text>
</comment>
<dbReference type="EMBL" id="CAJNOQ010063766">
    <property type="protein sequence ID" value="CAF1676309.1"/>
    <property type="molecule type" value="Genomic_DNA"/>
</dbReference>
<protein>
    <submittedName>
        <fullName evidence="1">Uncharacterized protein</fullName>
    </submittedName>
</protein>
<dbReference type="AlphaFoldDB" id="A0A816GPJ1"/>
<evidence type="ECO:0000313" key="2">
    <source>
        <dbReference type="EMBL" id="CAF4664627.1"/>
    </source>
</evidence>
<accession>A0A816GPJ1</accession>
<reference evidence="1" key="1">
    <citation type="submission" date="2021-02" db="EMBL/GenBank/DDBJ databases">
        <authorList>
            <person name="Nowell W R."/>
        </authorList>
    </citation>
    <scope>NUCLEOTIDE SEQUENCE</scope>
</reference>
<dbReference type="EMBL" id="CAJOBC010147468">
    <property type="protein sequence ID" value="CAF4664627.1"/>
    <property type="molecule type" value="Genomic_DNA"/>
</dbReference>
<gene>
    <name evidence="1" type="ORF">GPM918_LOCUS46481</name>
    <name evidence="2" type="ORF">SRO942_LOCUS50722</name>
</gene>
<organism evidence="1 3">
    <name type="scientific">Didymodactylos carnosus</name>
    <dbReference type="NCBI Taxonomy" id="1234261"/>
    <lineage>
        <taxon>Eukaryota</taxon>
        <taxon>Metazoa</taxon>
        <taxon>Spiralia</taxon>
        <taxon>Gnathifera</taxon>
        <taxon>Rotifera</taxon>
        <taxon>Eurotatoria</taxon>
        <taxon>Bdelloidea</taxon>
        <taxon>Philodinida</taxon>
        <taxon>Philodinidae</taxon>
        <taxon>Didymodactylos</taxon>
    </lineage>
</organism>
<sequence>KQGNYELKFSGESVILAGSDVKPGEKNVEEYSLNTVASGRISLDRRTRDTRHECKY</sequence>
<evidence type="ECO:0000313" key="3">
    <source>
        <dbReference type="Proteomes" id="UP000663829"/>
    </source>
</evidence>
<dbReference type="Proteomes" id="UP000663829">
    <property type="component" value="Unassembled WGS sequence"/>
</dbReference>
<keyword evidence="3" id="KW-1185">Reference proteome</keyword>
<name>A0A816GPJ1_9BILA</name>
<proteinExistence type="predicted"/>